<sequence>MGSSSAFVLPDIYIPQKWSQAANSITSSPTPPITLVCGASNCGKSTFSRNLLNVLLTRCNKVAYLETDVGQPEFTPPGFVSLTIVNKVTPVFYKQSLFFGDVSSQKDPSTYLKYICSIYDYYRKEYCTFDKRQNSSKIHLPLVVNTSGWVKGKLGHFVFFRHINYCFSRPITIYQLLCYSFSVFCLAFQVMVIRY</sequence>
<dbReference type="Proteomes" id="UP000265566">
    <property type="component" value="Chromosome 8"/>
</dbReference>
<keyword evidence="6" id="KW-0472">Membrane</keyword>
<dbReference type="GO" id="GO:0006396">
    <property type="term" value="P:RNA processing"/>
    <property type="evidence" value="ECO:0007669"/>
    <property type="project" value="InterPro"/>
</dbReference>
<evidence type="ECO:0000313" key="8">
    <source>
        <dbReference type="EMBL" id="RHN42451.1"/>
    </source>
</evidence>
<dbReference type="Gene3D" id="3.40.50.300">
    <property type="entry name" value="P-loop containing nucleotide triphosphate hydrolases"/>
    <property type="match status" value="1"/>
</dbReference>
<keyword evidence="3" id="KW-0547">Nucleotide-binding</keyword>
<reference evidence="9" key="1">
    <citation type="journal article" date="2018" name="Nat. Plants">
        <title>Whole-genome landscape of Medicago truncatula symbiotic genes.</title>
        <authorList>
            <person name="Pecrix Y."/>
            <person name="Staton S.E."/>
            <person name="Sallet E."/>
            <person name="Lelandais-Briere C."/>
            <person name="Moreau S."/>
            <person name="Carrere S."/>
            <person name="Blein T."/>
            <person name="Jardinaud M.F."/>
            <person name="Latrasse D."/>
            <person name="Zouine M."/>
            <person name="Zahm M."/>
            <person name="Kreplak J."/>
            <person name="Mayjonade B."/>
            <person name="Satge C."/>
            <person name="Perez M."/>
            <person name="Cauet S."/>
            <person name="Marande W."/>
            <person name="Chantry-Darmon C."/>
            <person name="Lopez-Roques C."/>
            <person name="Bouchez O."/>
            <person name="Berard A."/>
            <person name="Debelle F."/>
            <person name="Munos S."/>
            <person name="Bendahmane A."/>
            <person name="Berges H."/>
            <person name="Niebel A."/>
            <person name="Buitink J."/>
            <person name="Frugier F."/>
            <person name="Benhamed M."/>
            <person name="Crespi M."/>
            <person name="Gouzy J."/>
            <person name="Gamas P."/>
        </authorList>
    </citation>
    <scope>NUCLEOTIDE SEQUENCE [LARGE SCALE GENOMIC DNA]</scope>
    <source>
        <strain evidence="9">cv. Jemalong A17</strain>
    </source>
</reference>
<evidence type="ECO:0000313" key="9">
    <source>
        <dbReference type="Proteomes" id="UP000265566"/>
    </source>
</evidence>
<evidence type="ECO:0000256" key="3">
    <source>
        <dbReference type="ARBA" id="ARBA00022741"/>
    </source>
</evidence>
<gene>
    <name evidence="8" type="ORF">MtrunA17_Chr8g0377031</name>
</gene>
<dbReference type="Gramene" id="rna48894">
    <property type="protein sequence ID" value="RHN42451.1"/>
    <property type="gene ID" value="gene48894"/>
</dbReference>
<keyword evidence="6" id="KW-1133">Transmembrane helix</keyword>
<feature type="domain" description="Clp1 P-loop" evidence="7">
    <location>
        <begin position="38"/>
        <end position="153"/>
    </location>
</feature>
<keyword evidence="6" id="KW-0812">Transmembrane</keyword>
<keyword evidence="4 8" id="KW-0418">Kinase</keyword>
<dbReference type="GO" id="GO:0051734">
    <property type="term" value="F:ATP-dependent polynucleotide 5'-hydroxyl-kinase activity"/>
    <property type="evidence" value="ECO:0007669"/>
    <property type="project" value="UniProtKB-EC"/>
</dbReference>
<dbReference type="EC" id="2.7.1.78" evidence="8"/>
<dbReference type="SUPFAM" id="SSF52540">
    <property type="entry name" value="P-loop containing nucleoside triphosphate hydrolases"/>
    <property type="match status" value="1"/>
</dbReference>
<dbReference type="Pfam" id="PF16575">
    <property type="entry name" value="CLP1_P"/>
    <property type="match status" value="1"/>
</dbReference>
<protein>
    <submittedName>
        <fullName evidence="8">Putative polynucleotide 5'-hydroxyl-kinase</fullName>
        <ecNumber evidence="8">2.7.1.78</ecNumber>
    </submittedName>
</protein>
<dbReference type="InterPro" id="IPR032319">
    <property type="entry name" value="CLP1_P"/>
</dbReference>
<dbReference type="InterPro" id="IPR027417">
    <property type="entry name" value="P-loop_NTPase"/>
</dbReference>
<evidence type="ECO:0000256" key="6">
    <source>
        <dbReference type="SAM" id="Phobius"/>
    </source>
</evidence>
<name>A0A396GQJ5_MEDTR</name>
<keyword evidence="2 8" id="KW-0808">Transferase</keyword>
<dbReference type="AlphaFoldDB" id="A0A396GQJ5"/>
<keyword evidence="5" id="KW-0067">ATP-binding</keyword>
<organism evidence="8 9">
    <name type="scientific">Medicago truncatula</name>
    <name type="common">Barrel medic</name>
    <name type="synonym">Medicago tribuloides</name>
    <dbReference type="NCBI Taxonomy" id="3880"/>
    <lineage>
        <taxon>Eukaryota</taxon>
        <taxon>Viridiplantae</taxon>
        <taxon>Streptophyta</taxon>
        <taxon>Embryophyta</taxon>
        <taxon>Tracheophyta</taxon>
        <taxon>Spermatophyta</taxon>
        <taxon>Magnoliopsida</taxon>
        <taxon>eudicotyledons</taxon>
        <taxon>Gunneridae</taxon>
        <taxon>Pentapetalae</taxon>
        <taxon>rosids</taxon>
        <taxon>fabids</taxon>
        <taxon>Fabales</taxon>
        <taxon>Fabaceae</taxon>
        <taxon>Papilionoideae</taxon>
        <taxon>50 kb inversion clade</taxon>
        <taxon>NPAAA clade</taxon>
        <taxon>Hologalegina</taxon>
        <taxon>IRL clade</taxon>
        <taxon>Trifolieae</taxon>
        <taxon>Medicago</taxon>
    </lineage>
</organism>
<dbReference type="PANTHER" id="PTHR12755">
    <property type="entry name" value="CLEAVAGE/POLYADENYLATION FACTOR IA SUBUNIT CLP1P"/>
    <property type="match status" value="1"/>
</dbReference>
<evidence type="ECO:0000256" key="2">
    <source>
        <dbReference type="ARBA" id="ARBA00022679"/>
    </source>
</evidence>
<evidence type="ECO:0000259" key="7">
    <source>
        <dbReference type="Pfam" id="PF16575"/>
    </source>
</evidence>
<dbReference type="EMBL" id="PSQE01000008">
    <property type="protein sequence ID" value="RHN42451.1"/>
    <property type="molecule type" value="Genomic_DNA"/>
</dbReference>
<feature type="transmembrane region" description="Helical" evidence="6">
    <location>
        <begin position="173"/>
        <end position="193"/>
    </location>
</feature>
<evidence type="ECO:0000256" key="4">
    <source>
        <dbReference type="ARBA" id="ARBA00022777"/>
    </source>
</evidence>
<dbReference type="GO" id="GO:0005524">
    <property type="term" value="F:ATP binding"/>
    <property type="evidence" value="ECO:0007669"/>
    <property type="project" value="UniProtKB-KW"/>
</dbReference>
<evidence type="ECO:0000256" key="1">
    <source>
        <dbReference type="ARBA" id="ARBA00011003"/>
    </source>
</evidence>
<evidence type="ECO:0000256" key="5">
    <source>
        <dbReference type="ARBA" id="ARBA00022840"/>
    </source>
</evidence>
<proteinExistence type="inferred from homology"/>
<dbReference type="InterPro" id="IPR045116">
    <property type="entry name" value="Clp1/Grc3"/>
</dbReference>
<accession>A0A396GQJ5</accession>
<dbReference type="PANTHER" id="PTHR12755:SF3">
    <property type="entry name" value="POLYNUCLEOTIDE 5'-HYDROXYL-KINASE NOL9"/>
    <property type="match status" value="1"/>
</dbReference>
<comment type="similarity">
    <text evidence="1">Belongs to the Clp1 family. NOL9/GRC3 subfamily.</text>
</comment>
<comment type="caution">
    <text evidence="8">The sequence shown here is derived from an EMBL/GenBank/DDBJ whole genome shotgun (WGS) entry which is preliminary data.</text>
</comment>